<dbReference type="AlphaFoldDB" id="A0A195FUR2"/>
<dbReference type="InterPro" id="IPR019317">
    <property type="entry name" value="BRI3"/>
</dbReference>
<sequence>METQPLKVPETSPPPYVNSVATAPAVNSSQWQPPPGYYPNNIDSGYQPGYQGSHIPSYGSTHSTAIIVPEIIVVGGCPACRVCKFFIQILLFWLCLNGKLITFKPKTDRNNGR</sequence>
<dbReference type="EMBL" id="KQ981261">
    <property type="protein sequence ID" value="KYN44161.1"/>
    <property type="molecule type" value="Genomic_DNA"/>
</dbReference>
<reference evidence="2 3" key="1">
    <citation type="submission" date="2016-03" db="EMBL/GenBank/DDBJ databases">
        <title>Trachymyrmex septentrionalis WGS genome.</title>
        <authorList>
            <person name="Nygaard S."/>
            <person name="Hu H."/>
            <person name="Boomsma J."/>
            <person name="Zhang G."/>
        </authorList>
    </citation>
    <scope>NUCLEOTIDE SEQUENCE [LARGE SCALE GENOMIC DNA]</scope>
    <source>
        <strain evidence="2">Tsep2-gDNA-1</strain>
        <tissue evidence="2">Whole body</tissue>
    </source>
</reference>
<evidence type="ECO:0000313" key="2">
    <source>
        <dbReference type="EMBL" id="KYN44161.1"/>
    </source>
</evidence>
<keyword evidence="3" id="KW-1185">Reference proteome</keyword>
<evidence type="ECO:0000256" key="1">
    <source>
        <dbReference type="SAM" id="MobiDB-lite"/>
    </source>
</evidence>
<feature type="region of interest" description="Disordered" evidence="1">
    <location>
        <begin position="1"/>
        <end position="21"/>
    </location>
</feature>
<gene>
    <name evidence="2" type="ORF">ALC56_01477</name>
</gene>
<organism evidence="2 3">
    <name type="scientific">Trachymyrmex septentrionalis</name>
    <dbReference type="NCBI Taxonomy" id="34720"/>
    <lineage>
        <taxon>Eukaryota</taxon>
        <taxon>Metazoa</taxon>
        <taxon>Ecdysozoa</taxon>
        <taxon>Arthropoda</taxon>
        <taxon>Hexapoda</taxon>
        <taxon>Insecta</taxon>
        <taxon>Pterygota</taxon>
        <taxon>Neoptera</taxon>
        <taxon>Endopterygota</taxon>
        <taxon>Hymenoptera</taxon>
        <taxon>Apocrita</taxon>
        <taxon>Aculeata</taxon>
        <taxon>Formicoidea</taxon>
        <taxon>Formicidae</taxon>
        <taxon>Myrmicinae</taxon>
        <taxon>Trachymyrmex</taxon>
    </lineage>
</organism>
<protein>
    <submittedName>
        <fullName evidence="2">Uncharacterized protein</fullName>
    </submittedName>
</protein>
<dbReference type="Pfam" id="PF10164">
    <property type="entry name" value="BRI3"/>
    <property type="match status" value="1"/>
</dbReference>
<name>A0A195FUR2_9HYME</name>
<accession>A0A195FUR2</accession>
<dbReference type="Proteomes" id="UP000078541">
    <property type="component" value="Unassembled WGS sequence"/>
</dbReference>
<proteinExistence type="predicted"/>
<evidence type="ECO:0000313" key="3">
    <source>
        <dbReference type="Proteomes" id="UP000078541"/>
    </source>
</evidence>